<evidence type="ECO:0000313" key="1">
    <source>
        <dbReference type="EMBL" id="VEL07455.1"/>
    </source>
</evidence>
<dbReference type="Proteomes" id="UP000784294">
    <property type="component" value="Unassembled WGS sequence"/>
</dbReference>
<accession>A0A3S5BKZ4</accession>
<organism evidence="1 2">
    <name type="scientific">Protopolystoma xenopodis</name>
    <dbReference type="NCBI Taxonomy" id="117903"/>
    <lineage>
        <taxon>Eukaryota</taxon>
        <taxon>Metazoa</taxon>
        <taxon>Spiralia</taxon>
        <taxon>Lophotrochozoa</taxon>
        <taxon>Platyhelminthes</taxon>
        <taxon>Monogenea</taxon>
        <taxon>Polyopisthocotylea</taxon>
        <taxon>Polystomatidea</taxon>
        <taxon>Polystomatidae</taxon>
        <taxon>Protopolystoma</taxon>
    </lineage>
</organism>
<feature type="non-terminal residue" evidence="1">
    <location>
        <position position="1"/>
    </location>
</feature>
<proteinExistence type="predicted"/>
<comment type="caution">
    <text evidence="1">The sequence shown here is derived from an EMBL/GenBank/DDBJ whole genome shotgun (WGS) entry which is preliminary data.</text>
</comment>
<keyword evidence="2" id="KW-1185">Reference proteome</keyword>
<name>A0A3S5BKZ4_9PLAT</name>
<evidence type="ECO:0000313" key="2">
    <source>
        <dbReference type="Proteomes" id="UP000784294"/>
    </source>
</evidence>
<dbReference type="EMBL" id="CAAALY010001777">
    <property type="protein sequence ID" value="VEL07455.1"/>
    <property type="molecule type" value="Genomic_DNA"/>
</dbReference>
<dbReference type="AlphaFoldDB" id="A0A3S5BKZ4"/>
<sequence>TEYIFCHECAAEFVEVIKRHSQEYREQESEDSFDTANADTETAGNANGCFHSIPNDENEINEASIGINQGCSENTLRKEIEMEESSLKRDKYSLVMADRDFEKPSMEPRNRSLPNQTSVQWEQTESIPVICDQIKDSRVHACVGWTESGDSFEKSNNIASLSRPVASNEDLDITFECMIEPNQKTSFGCWPQAEYGFHEPEAENGLSSISNCNIINGGCWSMQPTYDTQRRMDGEICEPHGDLSYLFSEPPISDNGQNSARLNLFSFAQPNFARSRRTLPPRSACIQNGLLPCSGQYLTATSLPSLSPGSSQFRATERAESVPNSSQVTTGLFSMFSGLINAVKSHIPREVNIKLPPQEQRLATQHQKQTTSAYTEIYRPPEVPFSQAPRNYPEERRNLLRPRPPALGSRCLPELPIAKTVPILRKSGDNSGYPYNFLASARDYQTCQDEDDGLIPTAAWPGARVDPSYPYYASTHSKYQQLSLPVEIAAQPSAAIPRYAGQLGYMQTGQSGSCVSALPGWAEWNRPEAYDAIR</sequence>
<reference evidence="1" key="1">
    <citation type="submission" date="2018-11" db="EMBL/GenBank/DDBJ databases">
        <authorList>
            <consortium name="Pathogen Informatics"/>
        </authorList>
    </citation>
    <scope>NUCLEOTIDE SEQUENCE</scope>
</reference>
<gene>
    <name evidence="1" type="ORF">PXEA_LOCUS895</name>
</gene>
<protein>
    <submittedName>
        <fullName evidence="1">Uncharacterized protein</fullName>
    </submittedName>
</protein>